<feature type="non-terminal residue" evidence="1">
    <location>
        <position position="1"/>
    </location>
</feature>
<feature type="non-terminal residue" evidence="1">
    <location>
        <position position="50"/>
    </location>
</feature>
<sequence>FKGEWTITLEDVYRIIGLSILGRRLNLETTRSRDVMTQWDTYMGDNVVSS</sequence>
<dbReference type="AlphaFoldDB" id="A0AA38LGJ2"/>
<reference evidence="1 2" key="1">
    <citation type="journal article" date="2021" name="Nat. Plants">
        <title>The Taxus genome provides insights into paclitaxel biosynthesis.</title>
        <authorList>
            <person name="Xiong X."/>
            <person name="Gou J."/>
            <person name="Liao Q."/>
            <person name="Li Y."/>
            <person name="Zhou Q."/>
            <person name="Bi G."/>
            <person name="Li C."/>
            <person name="Du R."/>
            <person name="Wang X."/>
            <person name="Sun T."/>
            <person name="Guo L."/>
            <person name="Liang H."/>
            <person name="Lu P."/>
            <person name="Wu Y."/>
            <person name="Zhang Z."/>
            <person name="Ro D.K."/>
            <person name="Shang Y."/>
            <person name="Huang S."/>
            <person name="Yan J."/>
        </authorList>
    </citation>
    <scope>NUCLEOTIDE SEQUENCE [LARGE SCALE GENOMIC DNA]</scope>
    <source>
        <strain evidence="1">Ta-2019</strain>
    </source>
</reference>
<proteinExistence type="predicted"/>
<gene>
    <name evidence="1" type="ORF">KI387_017775</name>
</gene>
<dbReference type="EMBL" id="JAHRHJ020000003">
    <property type="protein sequence ID" value="KAH9323136.1"/>
    <property type="molecule type" value="Genomic_DNA"/>
</dbReference>
<evidence type="ECO:0000313" key="2">
    <source>
        <dbReference type="Proteomes" id="UP000824469"/>
    </source>
</evidence>
<keyword evidence="2" id="KW-1185">Reference proteome</keyword>
<protein>
    <submittedName>
        <fullName evidence="1">Uncharacterized protein</fullName>
    </submittedName>
</protein>
<name>A0AA38LGJ2_TAXCH</name>
<organism evidence="1 2">
    <name type="scientific">Taxus chinensis</name>
    <name type="common">Chinese yew</name>
    <name type="synonym">Taxus wallichiana var. chinensis</name>
    <dbReference type="NCBI Taxonomy" id="29808"/>
    <lineage>
        <taxon>Eukaryota</taxon>
        <taxon>Viridiplantae</taxon>
        <taxon>Streptophyta</taxon>
        <taxon>Embryophyta</taxon>
        <taxon>Tracheophyta</taxon>
        <taxon>Spermatophyta</taxon>
        <taxon>Pinopsida</taxon>
        <taxon>Pinidae</taxon>
        <taxon>Conifers II</taxon>
        <taxon>Cupressales</taxon>
        <taxon>Taxaceae</taxon>
        <taxon>Taxus</taxon>
    </lineage>
</organism>
<comment type="caution">
    <text evidence="1">The sequence shown here is derived from an EMBL/GenBank/DDBJ whole genome shotgun (WGS) entry which is preliminary data.</text>
</comment>
<dbReference type="Proteomes" id="UP000824469">
    <property type="component" value="Unassembled WGS sequence"/>
</dbReference>
<accession>A0AA38LGJ2</accession>
<evidence type="ECO:0000313" key="1">
    <source>
        <dbReference type="EMBL" id="KAH9323136.1"/>
    </source>
</evidence>